<organism evidence="2 3">
    <name type="scientific">Mycena alexandri</name>
    <dbReference type="NCBI Taxonomy" id="1745969"/>
    <lineage>
        <taxon>Eukaryota</taxon>
        <taxon>Fungi</taxon>
        <taxon>Dikarya</taxon>
        <taxon>Basidiomycota</taxon>
        <taxon>Agaricomycotina</taxon>
        <taxon>Agaricomycetes</taxon>
        <taxon>Agaricomycetidae</taxon>
        <taxon>Agaricales</taxon>
        <taxon>Marasmiineae</taxon>
        <taxon>Mycenaceae</taxon>
        <taxon>Mycena</taxon>
    </lineage>
</organism>
<feature type="region of interest" description="Disordered" evidence="1">
    <location>
        <begin position="138"/>
        <end position="431"/>
    </location>
</feature>
<feature type="compositionally biased region" description="Low complexity" evidence="1">
    <location>
        <begin position="296"/>
        <end position="305"/>
    </location>
</feature>
<feature type="compositionally biased region" description="Polar residues" evidence="1">
    <location>
        <begin position="566"/>
        <end position="576"/>
    </location>
</feature>
<evidence type="ECO:0000256" key="1">
    <source>
        <dbReference type="SAM" id="MobiDB-lite"/>
    </source>
</evidence>
<feature type="compositionally biased region" description="Low complexity" evidence="1">
    <location>
        <begin position="540"/>
        <end position="555"/>
    </location>
</feature>
<accession>A0AAD6WVT5</accession>
<proteinExistence type="predicted"/>
<feature type="compositionally biased region" description="Basic and acidic residues" evidence="1">
    <location>
        <begin position="369"/>
        <end position="383"/>
    </location>
</feature>
<name>A0AAD6WVT5_9AGAR</name>
<feature type="compositionally biased region" description="Basic and acidic residues" evidence="1">
    <location>
        <begin position="273"/>
        <end position="295"/>
    </location>
</feature>
<feature type="compositionally biased region" description="Low complexity" evidence="1">
    <location>
        <begin position="491"/>
        <end position="520"/>
    </location>
</feature>
<evidence type="ECO:0000313" key="2">
    <source>
        <dbReference type="EMBL" id="KAJ7027112.1"/>
    </source>
</evidence>
<feature type="compositionally biased region" description="Low complexity" evidence="1">
    <location>
        <begin position="443"/>
        <end position="461"/>
    </location>
</feature>
<reference evidence="2" key="1">
    <citation type="submission" date="2023-03" db="EMBL/GenBank/DDBJ databases">
        <title>Massive genome expansion in bonnet fungi (Mycena s.s.) driven by repeated elements and novel gene families across ecological guilds.</title>
        <authorList>
            <consortium name="Lawrence Berkeley National Laboratory"/>
            <person name="Harder C.B."/>
            <person name="Miyauchi S."/>
            <person name="Viragh M."/>
            <person name="Kuo A."/>
            <person name="Thoen E."/>
            <person name="Andreopoulos B."/>
            <person name="Lu D."/>
            <person name="Skrede I."/>
            <person name="Drula E."/>
            <person name="Henrissat B."/>
            <person name="Morin E."/>
            <person name="Kohler A."/>
            <person name="Barry K."/>
            <person name="LaButti K."/>
            <person name="Morin E."/>
            <person name="Salamov A."/>
            <person name="Lipzen A."/>
            <person name="Mereny Z."/>
            <person name="Hegedus B."/>
            <person name="Baldrian P."/>
            <person name="Stursova M."/>
            <person name="Weitz H."/>
            <person name="Taylor A."/>
            <person name="Grigoriev I.V."/>
            <person name="Nagy L.G."/>
            <person name="Martin F."/>
            <person name="Kauserud H."/>
        </authorList>
    </citation>
    <scope>NUCLEOTIDE SEQUENCE</scope>
    <source>
        <strain evidence="2">CBHHK200</strain>
    </source>
</reference>
<feature type="compositionally biased region" description="Pro residues" evidence="1">
    <location>
        <begin position="230"/>
        <end position="256"/>
    </location>
</feature>
<feature type="compositionally biased region" description="Pro residues" evidence="1">
    <location>
        <begin position="603"/>
        <end position="620"/>
    </location>
</feature>
<feature type="compositionally biased region" description="Polar residues" evidence="1">
    <location>
        <begin position="176"/>
        <end position="187"/>
    </location>
</feature>
<dbReference type="EMBL" id="JARJCM010000129">
    <property type="protein sequence ID" value="KAJ7027112.1"/>
    <property type="molecule type" value="Genomic_DNA"/>
</dbReference>
<feature type="compositionally biased region" description="Low complexity" evidence="1">
    <location>
        <begin position="139"/>
        <end position="175"/>
    </location>
</feature>
<feature type="region of interest" description="Disordered" evidence="1">
    <location>
        <begin position="443"/>
        <end position="620"/>
    </location>
</feature>
<feature type="compositionally biased region" description="Pro residues" evidence="1">
    <location>
        <begin position="206"/>
        <end position="222"/>
    </location>
</feature>
<dbReference type="Proteomes" id="UP001218188">
    <property type="component" value="Unassembled WGS sequence"/>
</dbReference>
<sequence>MSPPLHNARPVTTLPPAPPGYVSCAGHRYYDGQFQSEEAHSRRKDRHFWLVSRGPQQGFYSRQSSALQNIPAGYSLNDALERFDTHSAMHDAWPRHCHHYHGHCRVHFACVHVPCDEHADAPTNADIHTAAAADRTLHAVRTSASRASSSMASRPPTASSAPPLPPSASRTPAPSNAHTSTSRSTGVHPSPPPRYTRARRGRAVAPPSPHLSPSPGYIPPPRSRAVAPPSSRPSLPPPYSSPPPNQDTPMPSPSPSPASNGPQPMRMRTGIPESKRAHWEEAERRARAGAEHEARAAAQREAQAAVPPRRIASVEITHAPSAGVTIGVVPKPEPESDAEPDTVIERQVTNREQKSSPHAPLFDSDSSDEADRHGVKHEQERSPRAPLFDPDSEGDAADVEMQCISSSRSPSPPPPSSVAPSTLSIASSARTPPSVISIASTAPSVVSISSTSSLSASISSTGGPQGPEEGESRYTGPFRLTMQRRAEHAARVAMQAAALAQPTTAAAGATGPAPRSGRPAMQPPLAARPPRATQPTLPRSAHPSPAPHSTQPQASRAALSPAMRPSQPSASATLHASSRSISVANSSPPNSGLRRLDFTHLPPYGPPPALHRPLPLPALPQPHRNPTSFVPSRSTLIFWVSESYGAIFLNSDHAYEDAGSHGVQLFQNLEDASVHSERHSLPGGLPHEFPQSGRVRRYVSMWSGAVYRNPWEAFQDGGAYGMVAYTGTEQELLDRVASLRAASQFRNFALYWV</sequence>
<evidence type="ECO:0000313" key="3">
    <source>
        <dbReference type="Proteomes" id="UP001218188"/>
    </source>
</evidence>
<feature type="compositionally biased region" description="Low complexity" evidence="1">
    <location>
        <begin position="577"/>
        <end position="587"/>
    </location>
</feature>
<gene>
    <name evidence="2" type="ORF">C8F04DRAFT_1267403</name>
</gene>
<dbReference type="AlphaFoldDB" id="A0AAD6WVT5"/>
<comment type="caution">
    <text evidence="2">The sequence shown here is derived from an EMBL/GenBank/DDBJ whole genome shotgun (WGS) entry which is preliminary data.</text>
</comment>
<protein>
    <submittedName>
        <fullName evidence="2">Uncharacterized protein</fullName>
    </submittedName>
</protein>
<keyword evidence="3" id="KW-1185">Reference proteome</keyword>